<reference evidence="2" key="1">
    <citation type="journal article" date="2019" name="Int. J. Syst. Evol. Microbiol.">
        <title>The Global Catalogue of Microorganisms (GCM) 10K type strain sequencing project: providing services to taxonomists for standard genome sequencing and annotation.</title>
        <authorList>
            <consortium name="The Broad Institute Genomics Platform"/>
            <consortium name="The Broad Institute Genome Sequencing Center for Infectious Disease"/>
            <person name="Wu L."/>
            <person name="Ma J."/>
        </authorList>
    </citation>
    <scope>NUCLEOTIDE SEQUENCE [LARGE SCALE GENOMIC DNA]</scope>
    <source>
        <strain evidence="2">CGMCC 1.12966</strain>
    </source>
</reference>
<protein>
    <recommendedName>
        <fullName evidence="3">Primase</fullName>
    </recommendedName>
</protein>
<dbReference type="EMBL" id="BNAF01000001">
    <property type="protein sequence ID" value="GHE23283.1"/>
    <property type="molecule type" value="Genomic_DNA"/>
</dbReference>
<comment type="caution">
    <text evidence="1">The sequence shown here is derived from an EMBL/GenBank/DDBJ whole genome shotgun (WGS) entry which is preliminary data.</text>
</comment>
<evidence type="ECO:0008006" key="3">
    <source>
        <dbReference type="Google" id="ProtNLM"/>
    </source>
</evidence>
<proteinExistence type="predicted"/>
<sequence length="53" mass="6111">MMQVVEQEVLIDGFVNFNGPEDDAEDVYDDDFELDEIDSIGDLDDFDDDDDDF</sequence>
<keyword evidence="2" id="KW-1185">Reference proteome</keyword>
<dbReference type="RefSeq" id="WP_189624783.1">
    <property type="nucleotide sequence ID" value="NZ_BNAF01000001.1"/>
</dbReference>
<organism evidence="1 2">
    <name type="scientific">Sphingobacterium griseoflavum</name>
    <dbReference type="NCBI Taxonomy" id="1474952"/>
    <lineage>
        <taxon>Bacteria</taxon>
        <taxon>Pseudomonadati</taxon>
        <taxon>Bacteroidota</taxon>
        <taxon>Sphingobacteriia</taxon>
        <taxon>Sphingobacteriales</taxon>
        <taxon>Sphingobacteriaceae</taxon>
        <taxon>Sphingobacterium</taxon>
    </lineage>
</organism>
<gene>
    <name evidence="1" type="ORF">GCM10017764_02510</name>
</gene>
<name>A0ABQ3HPW7_9SPHI</name>
<evidence type="ECO:0000313" key="2">
    <source>
        <dbReference type="Proteomes" id="UP000620550"/>
    </source>
</evidence>
<evidence type="ECO:0000313" key="1">
    <source>
        <dbReference type="EMBL" id="GHE23283.1"/>
    </source>
</evidence>
<dbReference type="Proteomes" id="UP000620550">
    <property type="component" value="Unassembled WGS sequence"/>
</dbReference>
<accession>A0ABQ3HPW7</accession>